<evidence type="ECO:0000256" key="6">
    <source>
        <dbReference type="ARBA" id="ARBA00022967"/>
    </source>
</evidence>
<feature type="transmembrane region" description="Helical" evidence="9">
    <location>
        <begin position="1026"/>
        <end position="1047"/>
    </location>
</feature>
<evidence type="ECO:0000256" key="2">
    <source>
        <dbReference type="ARBA" id="ARBA00022475"/>
    </source>
</evidence>
<evidence type="ECO:0000256" key="1">
    <source>
        <dbReference type="ARBA" id="ARBA00004651"/>
    </source>
</evidence>
<dbReference type="InterPro" id="IPR023298">
    <property type="entry name" value="ATPase_P-typ_TM_dom_sf"/>
</dbReference>
<evidence type="ECO:0000256" key="8">
    <source>
        <dbReference type="ARBA" id="ARBA00023136"/>
    </source>
</evidence>
<evidence type="ECO:0000256" key="7">
    <source>
        <dbReference type="ARBA" id="ARBA00022989"/>
    </source>
</evidence>
<keyword evidence="3 9" id="KW-0812">Transmembrane</keyword>
<sequence>MNSFISNTTDAKDDDSALVTDHGITFDLESNVPTSGRRRRLSIHRRLSEVSLSEKVAPETVLPIAFKTISHRIEDQASLHYPNPNLDKKTKELSENTWHTDDIDTLTQTFRTNRSSGLSLQQHTEAYKKYGSNAQSKPPSGLFRKLLTYFFGGFGSLLMVGGVLCCISWKPLGQPPAIANLALGVVLFIVFLAQATFNFVQDISTSKVMDSIHGIMPSECQVVRAGELCVSQVRDLVPGDLVVIDTGTKVPADIRLVECSLDLAFDRSVLTGESKPIQGSTVPDLKGANYLESRCIAMQGSFCVTGTGRGIVVSTADDTVFGQIAKISSQPKKGLTPLQKEVLRFVIMTTGIIICLIVLVCILWGAWLRKDYPDWISVPTLIVDIVSVAVAFIPEGLPIALTTCLVITASVMRKNKILCKSLAVVETLGSVSVLCSDKTGTLTKNKMFVTDSCLGSEILNPYFQDEVSEKQEPIQNIDGIGHIHAVAGLCNSATFDPRTTHLPLVDRAMHSNATDQAILRFAEALAPTGELNMNWTMKSELSFNSKSKFMSRLYENNAAHSNFSCKEVGLTDPSSQYLFTIKGAPDILLSRCSHYLEGSIVVPLQENIRAKVMDIQNSWANQGKRVVLLASRIVNKDKELSKEFWSDPTESSAYLTSLSASRLTLVGMVGITDPPKDDIPEVVSTLRAAGIRLAMVTGDFELTAVAIARLCGIITKDSVDNARMLQDNIEICSQNSNPFEEIDKAIVITSSDIALLSEDEWRVLTKYSEIVFARATPDQKLRIVEQFQAQGHIVGMTGDGINDAPSLKQADVGIAMAEGSDIAKEASDLVLLESFSSMVIALKYGRLVFENLRKTIAYLLPAGTFAELWPVLLNVIFGLPQALSSFCMIIICCLTDCAGAITLAYEAPESNLLLKKPRSVTGERLVDMKLFMHSYFTIGTYYAFTSMLVCFLYFQRKGIPFKNLTLSYGDFGEITSESVANVGESASSVYFVNLVIMQFFNLMAVRTRHLSIFQHPPIMNPLTNNYLAFVAIVFALGVTFFFNYIPWFNKVLGTGHVPVEYYFIAVGFGAVVLLYDEIRKYYVRKYPKSILAKMAW</sequence>
<dbReference type="InterPro" id="IPR050510">
    <property type="entry name" value="Cation_transp_ATPase_P-type"/>
</dbReference>
<dbReference type="Pfam" id="PF00122">
    <property type="entry name" value="E1-E2_ATPase"/>
    <property type="match status" value="1"/>
</dbReference>
<protein>
    <submittedName>
        <fullName evidence="11">Calcium-transporting ATPase 1</fullName>
    </submittedName>
</protein>
<feature type="transmembrane region" description="Helical" evidence="9">
    <location>
        <begin position="934"/>
        <end position="954"/>
    </location>
</feature>
<feature type="transmembrane region" description="Helical" evidence="9">
    <location>
        <begin position="146"/>
        <end position="171"/>
    </location>
</feature>
<evidence type="ECO:0000313" key="12">
    <source>
        <dbReference type="Proteomes" id="UP001497600"/>
    </source>
</evidence>
<evidence type="ECO:0000313" key="11">
    <source>
        <dbReference type="EMBL" id="CAK7906447.1"/>
    </source>
</evidence>
<keyword evidence="6" id="KW-1278">Translocase</keyword>
<dbReference type="SUPFAM" id="SSF81660">
    <property type="entry name" value="Metal cation-transporting ATPase, ATP-binding domain N"/>
    <property type="match status" value="1"/>
</dbReference>
<feature type="domain" description="Cation-transporting P-type ATPase N-terminal" evidence="10">
    <location>
        <begin position="97"/>
        <end position="170"/>
    </location>
</feature>
<dbReference type="Pfam" id="PF13246">
    <property type="entry name" value="Cation_ATPase"/>
    <property type="match status" value="1"/>
</dbReference>
<keyword evidence="8 9" id="KW-0472">Membrane</keyword>
<reference evidence="11 12" key="1">
    <citation type="submission" date="2024-01" db="EMBL/GenBank/DDBJ databases">
        <authorList>
            <consortium name="Genoscope - CEA"/>
            <person name="William W."/>
        </authorList>
    </citation>
    <scope>NUCLEOTIDE SEQUENCE [LARGE SCALE GENOMIC DNA]</scope>
    <source>
        <strain evidence="11 12">29B2s-10</strain>
    </source>
</reference>
<gene>
    <name evidence="11" type="primary">PMR1</name>
    <name evidence="11" type="ORF">CAAN4_E00716</name>
</gene>
<dbReference type="Pfam" id="PF00689">
    <property type="entry name" value="Cation_ATPase_C"/>
    <property type="match status" value="1"/>
</dbReference>
<dbReference type="SUPFAM" id="SSF81665">
    <property type="entry name" value="Calcium ATPase, transmembrane domain M"/>
    <property type="match status" value="1"/>
</dbReference>
<dbReference type="EMBL" id="OZ004257">
    <property type="protein sequence ID" value="CAK7906447.1"/>
    <property type="molecule type" value="Genomic_DNA"/>
</dbReference>
<proteinExistence type="predicted"/>
<dbReference type="PANTHER" id="PTHR43294">
    <property type="entry name" value="SODIUM/POTASSIUM-TRANSPORTING ATPASE SUBUNIT ALPHA"/>
    <property type="match status" value="1"/>
</dbReference>
<feature type="transmembrane region" description="Helical" evidence="9">
    <location>
        <begin position="177"/>
        <end position="200"/>
    </location>
</feature>
<accession>A0ABP0EEH4</accession>
<dbReference type="SFLD" id="SFLDF00027">
    <property type="entry name" value="p-type_atpase"/>
    <property type="match status" value="1"/>
</dbReference>
<keyword evidence="2" id="KW-1003">Cell membrane</keyword>
<organism evidence="11 12">
    <name type="scientific">[Candida] anglica</name>
    <dbReference type="NCBI Taxonomy" id="148631"/>
    <lineage>
        <taxon>Eukaryota</taxon>
        <taxon>Fungi</taxon>
        <taxon>Dikarya</taxon>
        <taxon>Ascomycota</taxon>
        <taxon>Saccharomycotina</taxon>
        <taxon>Pichiomycetes</taxon>
        <taxon>Debaryomycetaceae</taxon>
        <taxon>Kurtzmaniella</taxon>
    </lineage>
</organism>
<dbReference type="InterPro" id="IPR023214">
    <property type="entry name" value="HAD_sf"/>
</dbReference>
<keyword evidence="7 9" id="KW-1133">Transmembrane helix</keyword>
<feature type="transmembrane region" description="Helical" evidence="9">
    <location>
        <begin position="1059"/>
        <end position="1075"/>
    </location>
</feature>
<dbReference type="PRINTS" id="PR00119">
    <property type="entry name" value="CATATPASE"/>
</dbReference>
<dbReference type="SUPFAM" id="SSF56784">
    <property type="entry name" value="HAD-like"/>
    <property type="match status" value="1"/>
</dbReference>
<keyword evidence="5" id="KW-0067">ATP-binding</keyword>
<dbReference type="Proteomes" id="UP001497600">
    <property type="component" value="Chromosome E"/>
</dbReference>
<evidence type="ECO:0000256" key="9">
    <source>
        <dbReference type="SAM" id="Phobius"/>
    </source>
</evidence>
<dbReference type="InterPro" id="IPR036412">
    <property type="entry name" value="HAD-like_sf"/>
</dbReference>
<dbReference type="InterPro" id="IPR018303">
    <property type="entry name" value="ATPase_P-typ_P_site"/>
</dbReference>
<dbReference type="SMART" id="SM00831">
    <property type="entry name" value="Cation_ATPase_N"/>
    <property type="match status" value="1"/>
</dbReference>
<dbReference type="PROSITE" id="PS00154">
    <property type="entry name" value="ATPASE_E1_E2"/>
    <property type="match status" value="1"/>
</dbReference>
<evidence type="ECO:0000256" key="4">
    <source>
        <dbReference type="ARBA" id="ARBA00022741"/>
    </source>
</evidence>
<keyword evidence="12" id="KW-1185">Reference proteome</keyword>
<dbReference type="InterPro" id="IPR059000">
    <property type="entry name" value="ATPase_P-type_domA"/>
</dbReference>
<dbReference type="Gene3D" id="3.40.1110.10">
    <property type="entry name" value="Calcium-transporting ATPase, cytoplasmic domain N"/>
    <property type="match status" value="1"/>
</dbReference>
<dbReference type="Gene3D" id="1.20.1110.10">
    <property type="entry name" value="Calcium-transporting ATPase, transmembrane domain"/>
    <property type="match status" value="1"/>
</dbReference>
<dbReference type="Gene3D" id="3.40.50.1000">
    <property type="entry name" value="HAD superfamily/HAD-like"/>
    <property type="match status" value="1"/>
</dbReference>
<dbReference type="InterPro" id="IPR006068">
    <property type="entry name" value="ATPase_P-typ_cation-transptr_C"/>
</dbReference>
<dbReference type="InterPro" id="IPR008250">
    <property type="entry name" value="ATPase_P-typ_transduc_dom_A_sf"/>
</dbReference>
<dbReference type="InterPro" id="IPR044492">
    <property type="entry name" value="P_typ_ATPase_HD_dom"/>
</dbReference>
<dbReference type="PANTHER" id="PTHR43294:SF21">
    <property type="entry name" value="CATION TRANSPORTING ATPASE"/>
    <property type="match status" value="1"/>
</dbReference>
<feature type="transmembrane region" description="Helical" evidence="9">
    <location>
        <begin position="342"/>
        <end position="365"/>
    </location>
</feature>
<evidence type="ECO:0000256" key="5">
    <source>
        <dbReference type="ARBA" id="ARBA00022840"/>
    </source>
</evidence>
<dbReference type="NCBIfam" id="TIGR01494">
    <property type="entry name" value="ATPase_P-type"/>
    <property type="match status" value="2"/>
</dbReference>
<dbReference type="Gene3D" id="2.70.150.10">
    <property type="entry name" value="Calcium-transporting ATPase, cytoplasmic transduction domain A"/>
    <property type="match status" value="1"/>
</dbReference>
<dbReference type="InterPro" id="IPR001757">
    <property type="entry name" value="P_typ_ATPase"/>
</dbReference>
<dbReference type="InterPro" id="IPR023299">
    <property type="entry name" value="ATPase_P-typ_cyto_dom_N"/>
</dbReference>
<name>A0ABP0EEH4_9ASCO</name>
<dbReference type="SFLD" id="SFLDS00003">
    <property type="entry name" value="Haloacid_Dehalogenase"/>
    <property type="match status" value="1"/>
</dbReference>
<dbReference type="Pfam" id="PF00690">
    <property type="entry name" value="Cation_ATPase_N"/>
    <property type="match status" value="1"/>
</dbReference>
<dbReference type="SUPFAM" id="SSF81653">
    <property type="entry name" value="Calcium ATPase, transduction domain A"/>
    <property type="match status" value="1"/>
</dbReference>
<feature type="transmembrane region" description="Helical" evidence="9">
    <location>
        <begin position="883"/>
        <end position="905"/>
    </location>
</feature>
<feature type="transmembrane region" description="Helical" evidence="9">
    <location>
        <begin position="856"/>
        <end position="877"/>
    </location>
</feature>
<evidence type="ECO:0000256" key="3">
    <source>
        <dbReference type="ARBA" id="ARBA00022692"/>
    </source>
</evidence>
<dbReference type="PRINTS" id="PR00121">
    <property type="entry name" value="NAKATPASE"/>
</dbReference>
<dbReference type="InterPro" id="IPR004014">
    <property type="entry name" value="ATPase_P-typ_cation-transptr_N"/>
</dbReference>
<keyword evidence="4" id="KW-0547">Nucleotide-binding</keyword>
<comment type="subcellular location">
    <subcellularLocation>
        <location evidence="1">Cell membrane</location>
        <topology evidence="1">Multi-pass membrane protein</topology>
    </subcellularLocation>
</comment>
<dbReference type="SFLD" id="SFLDG00002">
    <property type="entry name" value="C1.7:_P-type_atpase_like"/>
    <property type="match status" value="1"/>
</dbReference>
<evidence type="ECO:0000259" key="10">
    <source>
        <dbReference type="SMART" id="SM00831"/>
    </source>
</evidence>